<evidence type="ECO:0000256" key="1">
    <source>
        <dbReference type="SAM" id="Phobius"/>
    </source>
</evidence>
<keyword evidence="1" id="KW-0812">Transmembrane</keyword>
<accession>B5GNA1</accession>
<gene>
    <name evidence="2" type="ORF">SCLAV_p0729</name>
</gene>
<dbReference type="RefSeq" id="WP_003953221.1">
    <property type="nucleotide sequence ID" value="NZ_CM000914.1"/>
</dbReference>
<dbReference type="eggNOG" id="ENOG5032RVR">
    <property type="taxonomic scope" value="Bacteria"/>
</dbReference>
<dbReference type="Proteomes" id="UP000002357">
    <property type="component" value="Plasmid pSCL4"/>
</dbReference>
<protein>
    <submittedName>
        <fullName evidence="2">Uncharacterized protein</fullName>
    </submittedName>
</protein>
<name>B5GNA1_STRCL</name>
<dbReference type="OrthoDB" id="3385752at2"/>
<keyword evidence="1" id="KW-1133">Transmembrane helix</keyword>
<sequence>MALLPLLLVAGLTLWSWARPLVGGRWRRSPGWFTGTALLLLVTTALVHFFGLMSGGLDVEEACREAGQPYDHVYRAARQEEREEYTRWFPLSNECNAGYDLVPGWVNPTVAVLPVVAFLCLVRAVGLVVVRLRTPGGAAAGTATGTPEEAARITR</sequence>
<reference evidence="2 3" key="1">
    <citation type="journal article" date="2010" name="Genome Biol. Evol.">
        <title>The sequence of a 1.8-mb bacterial linear plasmid reveals a rich evolutionary reservoir of secondary metabolic pathways.</title>
        <authorList>
            <person name="Medema M.H."/>
            <person name="Trefzer A."/>
            <person name="Kovalchuk A."/>
            <person name="van den Berg M."/>
            <person name="Mueller U."/>
            <person name="Heijne W."/>
            <person name="Wu L."/>
            <person name="Alam M.T."/>
            <person name="Ronning C.M."/>
            <person name="Nierman W.C."/>
            <person name="Bovenberg R.A.L."/>
            <person name="Breitling R."/>
            <person name="Takano E."/>
        </authorList>
    </citation>
    <scope>NUCLEOTIDE SEQUENCE [LARGE SCALE GENOMIC DNA]</scope>
    <source>
        <strain evidence="2">ATCC 27064</strain>
        <plasmid evidence="2 3">pSCL4</plasmid>
    </source>
</reference>
<keyword evidence="1" id="KW-0472">Membrane</keyword>
<evidence type="ECO:0000313" key="2">
    <source>
        <dbReference type="EMBL" id="EFG04216.2"/>
    </source>
</evidence>
<proteinExistence type="predicted"/>
<dbReference type="EMBL" id="CM000914">
    <property type="protein sequence ID" value="EFG04216.2"/>
    <property type="molecule type" value="Genomic_DNA"/>
</dbReference>
<keyword evidence="2" id="KW-0614">Plasmid</keyword>
<feature type="transmembrane region" description="Helical" evidence="1">
    <location>
        <begin position="34"/>
        <end position="52"/>
    </location>
</feature>
<dbReference type="GeneID" id="93733848"/>
<keyword evidence="3" id="KW-1185">Reference proteome</keyword>
<organism evidence="2 3">
    <name type="scientific">Streptomyces clavuligerus</name>
    <dbReference type="NCBI Taxonomy" id="1901"/>
    <lineage>
        <taxon>Bacteria</taxon>
        <taxon>Bacillati</taxon>
        <taxon>Actinomycetota</taxon>
        <taxon>Actinomycetes</taxon>
        <taxon>Kitasatosporales</taxon>
        <taxon>Streptomycetaceae</taxon>
        <taxon>Streptomyces</taxon>
    </lineage>
</organism>
<dbReference type="KEGG" id="sclf:BB341_27890"/>
<evidence type="ECO:0000313" key="3">
    <source>
        <dbReference type="Proteomes" id="UP000002357"/>
    </source>
</evidence>
<dbReference type="AlphaFoldDB" id="B5GNA1"/>
<geneLocation type="plasmid" evidence="2 3">
    <name>pSCL4</name>
</geneLocation>